<evidence type="ECO:0000256" key="3">
    <source>
        <dbReference type="ARBA" id="ARBA00022723"/>
    </source>
</evidence>
<feature type="domain" description="Polyphosphate kinase C-terminal" evidence="13">
    <location>
        <begin position="595"/>
        <end position="771"/>
    </location>
</feature>
<dbReference type="InterPro" id="IPR041108">
    <property type="entry name" value="PP_kinase_C_1"/>
</dbReference>
<dbReference type="GO" id="GO:0006799">
    <property type="term" value="P:polyphosphate biosynthetic process"/>
    <property type="evidence" value="ECO:0007669"/>
    <property type="project" value="UniProtKB-UniRule"/>
</dbReference>
<dbReference type="CDD" id="cd09168">
    <property type="entry name" value="PLDc_PaPPK1_C2_like"/>
    <property type="match status" value="1"/>
</dbReference>
<keyword evidence="7 8" id="KW-0460">Magnesium</keyword>
<evidence type="ECO:0000313" key="16">
    <source>
        <dbReference type="Proteomes" id="UP000323886"/>
    </source>
</evidence>
<protein>
    <recommendedName>
        <fullName evidence="8 9">Polyphosphate kinase</fullName>
        <ecNumber evidence="8 9">2.7.4.1</ecNumber>
    </recommendedName>
    <alternativeName>
        <fullName evidence="8">ATP-polyphosphate phosphotransferase</fullName>
    </alternativeName>
    <alternativeName>
        <fullName evidence="8">Polyphosphoric acid kinase</fullName>
    </alternativeName>
</protein>
<dbReference type="HAMAP" id="MF_00347">
    <property type="entry name" value="Polyphosphate_kinase"/>
    <property type="match status" value="1"/>
</dbReference>
<evidence type="ECO:0000256" key="8">
    <source>
        <dbReference type="HAMAP-Rule" id="MF_00347"/>
    </source>
</evidence>
<evidence type="ECO:0000259" key="14">
    <source>
        <dbReference type="Pfam" id="PF17941"/>
    </source>
</evidence>
<feature type="region of interest" description="Disordered" evidence="10">
    <location>
        <begin position="1"/>
        <end position="97"/>
    </location>
</feature>
<dbReference type="EMBL" id="VWPL01000013">
    <property type="protein sequence ID" value="KAA5601724.1"/>
    <property type="molecule type" value="Genomic_DNA"/>
</dbReference>
<dbReference type="GO" id="GO:0005524">
    <property type="term" value="F:ATP binding"/>
    <property type="evidence" value="ECO:0007669"/>
    <property type="project" value="UniProtKB-KW"/>
</dbReference>
<evidence type="ECO:0000256" key="2">
    <source>
        <dbReference type="ARBA" id="ARBA00022679"/>
    </source>
</evidence>
<dbReference type="Gene3D" id="1.20.58.310">
    <property type="entry name" value="Polyphosphate kinase N-terminal domain"/>
    <property type="match status" value="1"/>
</dbReference>
<dbReference type="InterPro" id="IPR025198">
    <property type="entry name" value="PPK_N_dom"/>
</dbReference>
<keyword evidence="6 8" id="KW-0067">ATP-binding</keyword>
<dbReference type="CDD" id="cd09165">
    <property type="entry name" value="PLDc_PaPPK1_C1_like"/>
    <property type="match status" value="1"/>
</dbReference>
<reference evidence="15 16" key="1">
    <citation type="submission" date="2019-09" db="EMBL/GenBank/DDBJ databases">
        <title>Draft Whole-Genome sequence of Blastochloris sulfoviridis DSM 729.</title>
        <authorList>
            <person name="Meyer T.E."/>
            <person name="Kyndt J.A."/>
        </authorList>
    </citation>
    <scope>NUCLEOTIDE SEQUENCE [LARGE SCALE GENOMIC DNA]</scope>
    <source>
        <strain evidence="15 16">DSM 729</strain>
    </source>
</reference>
<dbReference type="PANTHER" id="PTHR30218">
    <property type="entry name" value="POLYPHOSPHATE KINASE"/>
    <property type="match status" value="1"/>
</dbReference>
<proteinExistence type="inferred from homology"/>
<keyword evidence="5 8" id="KW-0418">Kinase</keyword>
<feature type="binding site" evidence="8">
    <location>
        <position position="496"/>
    </location>
    <ligand>
        <name>Mg(2+)</name>
        <dbReference type="ChEBI" id="CHEBI:18420"/>
    </ligand>
</feature>
<dbReference type="OrthoDB" id="9761456at2"/>
<feature type="domain" description="Polyphosphate kinase N-terminal" evidence="12">
    <location>
        <begin position="102"/>
        <end position="206"/>
    </location>
</feature>
<sequence length="803" mass="89080">MAKDVRARAPAEPVAAPPPAKPEAVRPETARSETAKPETGKTEAGKTEVGKPERNRPDGAAKADGAARSEGSKADKQSPDKANPEKTKLEAGADLAGQPERFINRELSWLDFNSRVLAESENAHHPLLERLRFLSISANNLDEFFMVRVAGLKGQERAGITSRSPDGLTPQEQLDRIAVEVVRLSSEQQRRWRALRLELEQESVVLVDSETMTKAERTWLEDYFLRHIFPVLTPLAIDPAHPFPFIPNLGYSLALQLVAADGSKPLTALIRAPIKIDRFIRMPDLGEAGVVRFISLEQVMGLFIGRLFPGYTVKGQGAFRVIRDSDLEVEEEAEDLVRLFETALKQRRRGSVIRLEIEATMPKPLRSFIQRALGVADDEMFLVDGILALTDLSQIVALDKPALKFPPFNARFPERIRDHGGDCFAAIRQKDLIVHHPYESFDVVVQFLNQAVADPNVVAIKQTLYRTSANSPIVKALAEAAEAGKSVTALVELKARFDEEANIRWARDLERAGVQVVFGFIELKTHAKLSMVVRRETGSLVSYCHVGTGNYHPITARIYTDLSFFTADPMIARDVARIFNFVTGYAEPQELERMSVSPVTLKKKILDHIAQEMAHAKAGRPAAIWGKMNALVDPEVIDALYAASSAGVPVDLIVRGICCLRPGVPGLSENIRVKSIIGRFLEHSRIYCFGNGHGLPHPKAAVYISSADLMPRNLDRRVEALCPILNPTVHEQVLDQIMVANLMDNEQSWRVLPDGGSERIIRPADEEPFNAHRYFMTNPSLSGRGKSLEATAPRNLPRRIARS</sequence>
<feature type="binding site" evidence="8">
    <location>
        <position position="559"/>
    </location>
    <ligand>
        <name>ATP</name>
        <dbReference type="ChEBI" id="CHEBI:30616"/>
    </ligand>
</feature>
<keyword evidence="2 8" id="KW-0808">Transferase</keyword>
<comment type="catalytic activity">
    <reaction evidence="8 9">
        <text>[phosphate](n) + ATP = [phosphate](n+1) + ADP</text>
        <dbReference type="Rhea" id="RHEA:19573"/>
        <dbReference type="Rhea" id="RHEA-COMP:9859"/>
        <dbReference type="Rhea" id="RHEA-COMP:14280"/>
        <dbReference type="ChEBI" id="CHEBI:16838"/>
        <dbReference type="ChEBI" id="CHEBI:30616"/>
        <dbReference type="ChEBI" id="CHEBI:456216"/>
        <dbReference type="EC" id="2.7.4.1"/>
    </reaction>
</comment>
<dbReference type="SUPFAM" id="SSF143724">
    <property type="entry name" value="PHP14-like"/>
    <property type="match status" value="1"/>
</dbReference>
<accession>A0A5M6I0L0</accession>
<dbReference type="Pfam" id="PF17941">
    <property type="entry name" value="PP_kinase_C_1"/>
    <property type="match status" value="1"/>
</dbReference>
<evidence type="ECO:0000256" key="9">
    <source>
        <dbReference type="RuleBase" id="RU003800"/>
    </source>
</evidence>
<dbReference type="SUPFAM" id="SSF56024">
    <property type="entry name" value="Phospholipase D/nuclease"/>
    <property type="match status" value="2"/>
</dbReference>
<feature type="domain" description="Polyphosphate kinase middle" evidence="11">
    <location>
        <begin position="216"/>
        <end position="395"/>
    </location>
</feature>
<dbReference type="Gene3D" id="3.30.1840.10">
    <property type="entry name" value="Polyphosphate kinase middle domain"/>
    <property type="match status" value="1"/>
</dbReference>
<dbReference type="GO" id="GO:0008976">
    <property type="term" value="F:polyphosphate kinase activity"/>
    <property type="evidence" value="ECO:0007669"/>
    <property type="project" value="UniProtKB-UniRule"/>
</dbReference>
<dbReference type="NCBIfam" id="NF003919">
    <property type="entry name" value="PRK05443.1-4"/>
    <property type="match status" value="1"/>
</dbReference>
<comment type="similarity">
    <text evidence="8 9">Belongs to the polyphosphate kinase 1 (PPK1) family.</text>
</comment>
<feature type="binding site" evidence="8">
    <location>
        <position position="655"/>
    </location>
    <ligand>
        <name>ATP</name>
        <dbReference type="ChEBI" id="CHEBI:30616"/>
    </ligand>
</feature>
<keyword evidence="3 8" id="KW-0479">Metal-binding</keyword>
<feature type="domain" description="Polyphosphate kinase C-terminal" evidence="14">
    <location>
        <begin position="423"/>
        <end position="587"/>
    </location>
</feature>
<dbReference type="PANTHER" id="PTHR30218:SF0">
    <property type="entry name" value="POLYPHOSPHATE KINASE"/>
    <property type="match status" value="1"/>
</dbReference>
<comment type="cofactor">
    <cofactor evidence="8">
        <name>Mg(2+)</name>
        <dbReference type="ChEBI" id="CHEBI:18420"/>
    </cofactor>
</comment>
<evidence type="ECO:0000256" key="7">
    <source>
        <dbReference type="ARBA" id="ARBA00022842"/>
    </source>
</evidence>
<dbReference type="Pfam" id="PF13089">
    <property type="entry name" value="PP_kinase_N"/>
    <property type="match status" value="1"/>
</dbReference>
<dbReference type="FunFam" id="3.30.870.10:FF:000001">
    <property type="entry name" value="Polyphosphate kinase"/>
    <property type="match status" value="1"/>
</dbReference>
<comment type="caution">
    <text evidence="15">The sequence shown here is derived from an EMBL/GenBank/DDBJ whole genome shotgun (WGS) entry which is preliminary data.</text>
</comment>
<gene>
    <name evidence="8" type="primary">ppk</name>
    <name evidence="15" type="ORF">F1193_09420</name>
</gene>
<dbReference type="InterPro" id="IPR024953">
    <property type="entry name" value="PP_kinase_middle"/>
</dbReference>
<dbReference type="AlphaFoldDB" id="A0A5M6I0L0"/>
<evidence type="ECO:0000256" key="10">
    <source>
        <dbReference type="SAM" id="MobiDB-lite"/>
    </source>
</evidence>
<keyword evidence="16" id="KW-1185">Reference proteome</keyword>
<dbReference type="RefSeq" id="WP_150097423.1">
    <property type="nucleotide sequence ID" value="NZ_VWPL01000013.1"/>
</dbReference>
<evidence type="ECO:0000313" key="15">
    <source>
        <dbReference type="EMBL" id="KAA5601724.1"/>
    </source>
</evidence>
<evidence type="ECO:0000256" key="4">
    <source>
        <dbReference type="ARBA" id="ARBA00022741"/>
    </source>
</evidence>
<feature type="binding site" evidence="8">
    <location>
        <position position="140"/>
    </location>
    <ligand>
        <name>ATP</name>
        <dbReference type="ChEBI" id="CHEBI:30616"/>
    </ligand>
</feature>
<evidence type="ECO:0000256" key="1">
    <source>
        <dbReference type="ARBA" id="ARBA00022553"/>
    </source>
</evidence>
<evidence type="ECO:0000259" key="12">
    <source>
        <dbReference type="Pfam" id="PF13089"/>
    </source>
</evidence>
<feature type="active site" description="Phosphohistidine intermediate" evidence="8">
    <location>
        <position position="526"/>
    </location>
</feature>
<feature type="binding site" evidence="8">
    <location>
        <position position="466"/>
    </location>
    <ligand>
        <name>Mg(2+)</name>
        <dbReference type="ChEBI" id="CHEBI:18420"/>
    </ligand>
</feature>
<dbReference type="Gene3D" id="3.30.870.10">
    <property type="entry name" value="Endonuclease Chain A"/>
    <property type="match status" value="2"/>
</dbReference>
<comment type="PTM">
    <text evidence="8 9">An intermediate of this reaction is the autophosphorylated ppk in which a phosphate is covalently linked to a histidine residue through a N-P bond.</text>
</comment>
<dbReference type="NCBIfam" id="NF003917">
    <property type="entry name" value="PRK05443.1-1"/>
    <property type="match status" value="1"/>
</dbReference>
<dbReference type="NCBIfam" id="NF003921">
    <property type="entry name" value="PRK05443.2-2"/>
    <property type="match status" value="1"/>
</dbReference>
<dbReference type="Pfam" id="PF13090">
    <property type="entry name" value="PP_kinase_C"/>
    <property type="match status" value="1"/>
</dbReference>
<dbReference type="GO" id="GO:0046872">
    <property type="term" value="F:metal ion binding"/>
    <property type="evidence" value="ECO:0007669"/>
    <property type="project" value="UniProtKB-KW"/>
</dbReference>
<dbReference type="InterPro" id="IPR003414">
    <property type="entry name" value="PP_kinase"/>
</dbReference>
<organism evidence="15 16">
    <name type="scientific">Blastochloris sulfoviridis</name>
    <dbReference type="NCBI Taxonomy" id="50712"/>
    <lineage>
        <taxon>Bacteria</taxon>
        <taxon>Pseudomonadati</taxon>
        <taxon>Pseudomonadota</taxon>
        <taxon>Alphaproteobacteria</taxon>
        <taxon>Hyphomicrobiales</taxon>
        <taxon>Blastochloridaceae</taxon>
        <taxon>Blastochloris</taxon>
    </lineage>
</organism>
<dbReference type="SUPFAM" id="SSF140356">
    <property type="entry name" value="PPK N-terminal domain-like"/>
    <property type="match status" value="1"/>
</dbReference>
<keyword evidence="1 8" id="KW-0597">Phosphoprotein</keyword>
<feature type="region of interest" description="Disordered" evidence="10">
    <location>
        <begin position="778"/>
        <end position="803"/>
    </location>
</feature>
<dbReference type="Pfam" id="PF02503">
    <property type="entry name" value="PP_kinase"/>
    <property type="match status" value="1"/>
</dbReference>
<dbReference type="EC" id="2.7.4.1" evidence="8 9"/>
<dbReference type="NCBIfam" id="NF003918">
    <property type="entry name" value="PRK05443.1-2"/>
    <property type="match status" value="1"/>
</dbReference>
<name>A0A5M6I0L0_9HYPH</name>
<dbReference type="GO" id="GO:0009358">
    <property type="term" value="C:polyphosphate kinase complex"/>
    <property type="evidence" value="ECO:0007669"/>
    <property type="project" value="InterPro"/>
</dbReference>
<evidence type="ECO:0000256" key="5">
    <source>
        <dbReference type="ARBA" id="ARBA00022777"/>
    </source>
</evidence>
<dbReference type="Proteomes" id="UP000323886">
    <property type="component" value="Unassembled WGS sequence"/>
</dbReference>
<evidence type="ECO:0000256" key="6">
    <source>
        <dbReference type="ARBA" id="ARBA00022840"/>
    </source>
</evidence>
<evidence type="ECO:0000259" key="11">
    <source>
        <dbReference type="Pfam" id="PF02503"/>
    </source>
</evidence>
<dbReference type="InterPro" id="IPR036830">
    <property type="entry name" value="PP_kinase_middle_dom_sf"/>
</dbReference>
<keyword evidence="4 8" id="KW-0547">Nucleotide-binding</keyword>
<dbReference type="InterPro" id="IPR036832">
    <property type="entry name" value="PPK_N_dom_sf"/>
</dbReference>
<feature type="binding site" evidence="8">
    <location>
        <position position="683"/>
    </location>
    <ligand>
        <name>ATP</name>
        <dbReference type="ChEBI" id="CHEBI:30616"/>
    </ligand>
</feature>
<dbReference type="InterPro" id="IPR025200">
    <property type="entry name" value="PPK_C_dom2"/>
</dbReference>
<evidence type="ECO:0000259" key="13">
    <source>
        <dbReference type="Pfam" id="PF13090"/>
    </source>
</evidence>
<dbReference type="NCBIfam" id="TIGR03705">
    <property type="entry name" value="poly_P_kin"/>
    <property type="match status" value="1"/>
</dbReference>
<feature type="compositionally biased region" description="Basic and acidic residues" evidence="10">
    <location>
        <begin position="23"/>
        <end position="91"/>
    </location>
</feature>
<comment type="function">
    <text evidence="8 9">Catalyzes the reversible transfer of the terminal phosphate of ATP to form a long-chain polyphosphate (polyP).</text>
</comment>